<dbReference type="PANTHER" id="PTHR43712">
    <property type="entry name" value="PUTATIVE (AFU_ORTHOLOGUE AFUA_4G14580)-RELATED"/>
    <property type="match status" value="1"/>
</dbReference>
<dbReference type="SUPFAM" id="SSF46785">
    <property type="entry name" value="Winged helix' DNA-binding domain"/>
    <property type="match status" value="1"/>
</dbReference>
<feature type="domain" description="O-methyltransferase C-terminal" evidence="5">
    <location>
        <begin position="164"/>
        <end position="361"/>
    </location>
</feature>
<dbReference type="GO" id="GO:0032259">
    <property type="term" value="P:methylation"/>
    <property type="evidence" value="ECO:0007669"/>
    <property type="project" value="UniProtKB-KW"/>
</dbReference>
<dbReference type="SUPFAM" id="SSF53335">
    <property type="entry name" value="S-adenosyl-L-methionine-dependent methyltransferases"/>
    <property type="match status" value="1"/>
</dbReference>
<dbReference type="InterPro" id="IPR036388">
    <property type="entry name" value="WH-like_DNA-bd_sf"/>
</dbReference>
<dbReference type="Gene3D" id="1.10.10.10">
    <property type="entry name" value="Winged helix-like DNA-binding domain superfamily/Winged helix DNA-binding domain"/>
    <property type="match status" value="1"/>
</dbReference>
<evidence type="ECO:0000256" key="3">
    <source>
        <dbReference type="ARBA" id="ARBA00022691"/>
    </source>
</evidence>
<protein>
    <submittedName>
        <fullName evidence="7">S-adenosyl-L-methionine-dependent methyltransferase</fullName>
    </submittedName>
</protein>
<gene>
    <name evidence="7" type="ORF">B0T26DRAFT_749629</name>
</gene>
<dbReference type="InterPro" id="IPR001077">
    <property type="entry name" value="COMT_C"/>
</dbReference>
<keyword evidence="8" id="KW-1185">Reference proteome</keyword>
<sequence length="383" mass="41629">MADLATQIESAAKSPPSDPAERLALYNAAQKLFYAVEDPLDSINRVNGSPLIHIVSFIATNLNIYEQLAAAGGPLTGASLAASSKCDPVLMSRILRLLASNTLILETGEDTFAANNITQALAQPGYRAGIIHCFKAITPSFMAMPDFLAETNYENPKDLVNSPFQKANNTDKPAFVFAMENPDLMANFNVWMAAVHSNAQTWLHVFDFAGHVKGSTPETAIFVDIAGGLGQQSGLIKKMHPEIPGRVILEEQPFILPQTLPIEGIEKLGFDLWAPQPIKGAKVYYARNILHDYPDDKAIAIIQNTLPALTEGSIFVIDEIIIPNTGVHPTATQTDMIMLASFSSIERTERQWDALLDKAGLKIVKKAKYNTTTGQSAIVTVPK</sequence>
<proteinExistence type="predicted"/>
<dbReference type="GeneID" id="85328401"/>
<dbReference type="Pfam" id="PF08100">
    <property type="entry name" value="Dimerisation"/>
    <property type="match status" value="1"/>
</dbReference>
<keyword evidence="3" id="KW-0949">S-adenosyl-L-methionine</keyword>
<accession>A0AA40AUH7</accession>
<dbReference type="InterPro" id="IPR012967">
    <property type="entry name" value="COMT_dimerisation"/>
</dbReference>
<keyword evidence="1 7" id="KW-0489">Methyltransferase</keyword>
<dbReference type="InterPro" id="IPR036390">
    <property type="entry name" value="WH_DNA-bd_sf"/>
</dbReference>
<dbReference type="RefSeq" id="XP_060298122.1">
    <property type="nucleotide sequence ID" value="XM_060445131.1"/>
</dbReference>
<evidence type="ECO:0000259" key="6">
    <source>
        <dbReference type="Pfam" id="PF08100"/>
    </source>
</evidence>
<feature type="active site" description="Proton acceptor" evidence="4">
    <location>
        <position position="291"/>
    </location>
</feature>
<dbReference type="AlphaFoldDB" id="A0AA40AUH7"/>
<dbReference type="PROSITE" id="PS51683">
    <property type="entry name" value="SAM_OMT_II"/>
    <property type="match status" value="1"/>
</dbReference>
<dbReference type="PANTHER" id="PTHR43712:SF1">
    <property type="entry name" value="HYPOTHETICAL O-METHYLTRANSFERASE (EUROFUNG)-RELATED"/>
    <property type="match status" value="1"/>
</dbReference>
<dbReference type="Proteomes" id="UP001172101">
    <property type="component" value="Unassembled WGS sequence"/>
</dbReference>
<dbReference type="PIRSF" id="PIRSF005739">
    <property type="entry name" value="O-mtase"/>
    <property type="match status" value="1"/>
</dbReference>
<comment type="caution">
    <text evidence="7">The sequence shown here is derived from an EMBL/GenBank/DDBJ whole genome shotgun (WGS) entry which is preliminary data.</text>
</comment>
<dbReference type="InterPro" id="IPR016461">
    <property type="entry name" value="COMT-like"/>
</dbReference>
<keyword evidence="2" id="KW-0808">Transferase</keyword>
<evidence type="ECO:0000313" key="8">
    <source>
        <dbReference type="Proteomes" id="UP001172101"/>
    </source>
</evidence>
<evidence type="ECO:0000313" key="7">
    <source>
        <dbReference type="EMBL" id="KAK0722198.1"/>
    </source>
</evidence>
<evidence type="ECO:0000256" key="4">
    <source>
        <dbReference type="PIRSR" id="PIRSR005739-1"/>
    </source>
</evidence>
<dbReference type="GO" id="GO:0046983">
    <property type="term" value="F:protein dimerization activity"/>
    <property type="evidence" value="ECO:0007669"/>
    <property type="project" value="InterPro"/>
</dbReference>
<evidence type="ECO:0000256" key="2">
    <source>
        <dbReference type="ARBA" id="ARBA00022679"/>
    </source>
</evidence>
<dbReference type="EMBL" id="JAUIRO010000003">
    <property type="protein sequence ID" value="KAK0722198.1"/>
    <property type="molecule type" value="Genomic_DNA"/>
</dbReference>
<reference evidence="7" key="1">
    <citation type="submission" date="2023-06" db="EMBL/GenBank/DDBJ databases">
        <title>Genome-scale phylogeny and comparative genomics of the fungal order Sordariales.</title>
        <authorList>
            <consortium name="Lawrence Berkeley National Laboratory"/>
            <person name="Hensen N."/>
            <person name="Bonometti L."/>
            <person name="Westerberg I."/>
            <person name="Brannstrom I.O."/>
            <person name="Guillou S."/>
            <person name="Cros-Aarteil S."/>
            <person name="Calhoun S."/>
            <person name="Haridas S."/>
            <person name="Kuo A."/>
            <person name="Mondo S."/>
            <person name="Pangilinan J."/>
            <person name="Riley R."/>
            <person name="LaButti K."/>
            <person name="Andreopoulos B."/>
            <person name="Lipzen A."/>
            <person name="Chen C."/>
            <person name="Yanf M."/>
            <person name="Daum C."/>
            <person name="Ng V."/>
            <person name="Clum A."/>
            <person name="Steindorff A."/>
            <person name="Ohm R."/>
            <person name="Martin F."/>
            <person name="Silar P."/>
            <person name="Natvig D."/>
            <person name="Lalanne C."/>
            <person name="Gautier V."/>
            <person name="Ament-velasquez S.L."/>
            <person name="Kruys A."/>
            <person name="Hutchinson M.I."/>
            <person name="Powell A.J."/>
            <person name="Barry K."/>
            <person name="Miller A.N."/>
            <person name="Grigoriev I.V."/>
            <person name="Debuchy R."/>
            <person name="Gladieux P."/>
            <person name="Thoren M.H."/>
            <person name="Johannesson H."/>
        </authorList>
    </citation>
    <scope>NUCLEOTIDE SEQUENCE</scope>
    <source>
        <strain evidence="7">SMH2392-1A</strain>
    </source>
</reference>
<dbReference type="Pfam" id="PF00891">
    <property type="entry name" value="Methyltransf_2"/>
    <property type="match status" value="1"/>
</dbReference>
<name>A0AA40AUH7_9PEZI</name>
<evidence type="ECO:0000256" key="1">
    <source>
        <dbReference type="ARBA" id="ARBA00022603"/>
    </source>
</evidence>
<dbReference type="GO" id="GO:0008171">
    <property type="term" value="F:O-methyltransferase activity"/>
    <property type="evidence" value="ECO:0007669"/>
    <property type="project" value="InterPro"/>
</dbReference>
<feature type="domain" description="O-methyltransferase dimerisation" evidence="6">
    <location>
        <begin position="57"/>
        <end position="116"/>
    </location>
</feature>
<dbReference type="Gene3D" id="3.40.50.150">
    <property type="entry name" value="Vaccinia Virus protein VP39"/>
    <property type="match status" value="1"/>
</dbReference>
<evidence type="ECO:0000259" key="5">
    <source>
        <dbReference type="Pfam" id="PF00891"/>
    </source>
</evidence>
<organism evidence="7 8">
    <name type="scientific">Lasiosphaeria miniovina</name>
    <dbReference type="NCBI Taxonomy" id="1954250"/>
    <lineage>
        <taxon>Eukaryota</taxon>
        <taxon>Fungi</taxon>
        <taxon>Dikarya</taxon>
        <taxon>Ascomycota</taxon>
        <taxon>Pezizomycotina</taxon>
        <taxon>Sordariomycetes</taxon>
        <taxon>Sordariomycetidae</taxon>
        <taxon>Sordariales</taxon>
        <taxon>Lasiosphaeriaceae</taxon>
        <taxon>Lasiosphaeria</taxon>
    </lineage>
</organism>
<dbReference type="InterPro" id="IPR029063">
    <property type="entry name" value="SAM-dependent_MTases_sf"/>
</dbReference>